<dbReference type="PANTHER" id="PTHR42307">
    <property type="entry name" value="PUP DEAMIDASE/DEPUPYLASE"/>
    <property type="match status" value="1"/>
</dbReference>
<gene>
    <name evidence="3" type="primary">dop</name>
    <name evidence="3" type="ORF">ETAA8_54490</name>
</gene>
<dbReference type="EC" id="3.4.-.-" evidence="3"/>
<protein>
    <submittedName>
        <fullName evidence="3">Depupylase</fullName>
        <ecNumber evidence="3">3.4.-.-</ecNumber>
    </submittedName>
</protein>
<dbReference type="Pfam" id="PF03136">
    <property type="entry name" value="Pup_ligase"/>
    <property type="match status" value="1"/>
</dbReference>
<name>A0A517YJD2_9BACT</name>
<dbReference type="GO" id="GO:0070490">
    <property type="term" value="P:protein pupylation"/>
    <property type="evidence" value="ECO:0007669"/>
    <property type="project" value="TreeGrafter"/>
</dbReference>
<feature type="compositionally biased region" description="Basic residues" evidence="1">
    <location>
        <begin position="578"/>
        <end position="589"/>
    </location>
</feature>
<sequence>MASKPAIFERLIGLETEYALAISNSAAAYTEASEPGGKYRVYRHLVAEVRKRVPTVEARNMKEGIFHAAGGAVWFEAERPAAGGGLIEGATPECRSPRQLLAWQRAQDELLSQAASAAFGDEVRLLKNDRDAHGNIYGAQENYEVDLASGFGLIAWRISLVLVLPLAALTWIALWLLIGIGRTYTLLALIGYLIASRWMKEPQGLARVLFGCELERLEEAGPTGPRWLEATLAVVTRVLIFPIAIALYCPLELFAFRKLRRQLTPFLISRPIIAGTGMIDNDGKFHLADKAPAMNCLTGYGGMLADRPVYSFGHFFKTAYADAWLDPLEYASLFQQRQRLQIALGDSNRADVAEYLRIGTTLLVIDAIEAGCLPAVARIRQPLRALRAICADPTLKFQIPLVGKRTCTAIELQRFYLDACRAFVDQADNPPTEARQILRLWEETLDALEEDPQDLVGSLDWVTKQFLLSKAGPDAAWEVRKKIDLRYSELSDEGYFERLRSTGITEQLLAPAEIDYALRNPPTGTPATVRGRYIREFSGGEEAIAVNWQRIYLGSGRKERQIDLSRYRPLHPPAPRASSKKSRRKDRGA</sequence>
<dbReference type="GO" id="GO:0016787">
    <property type="term" value="F:hydrolase activity"/>
    <property type="evidence" value="ECO:0007669"/>
    <property type="project" value="UniProtKB-KW"/>
</dbReference>
<keyword evidence="2" id="KW-1133">Transmembrane helix</keyword>
<evidence type="ECO:0000313" key="4">
    <source>
        <dbReference type="Proteomes" id="UP000315017"/>
    </source>
</evidence>
<dbReference type="PANTHER" id="PTHR42307:SF2">
    <property type="entry name" value="PUP DEAMIDASE_DEPUPYLASE"/>
    <property type="match status" value="1"/>
</dbReference>
<proteinExistence type="predicted"/>
<accession>A0A517YJD2</accession>
<keyword evidence="4" id="KW-1185">Reference proteome</keyword>
<feature type="region of interest" description="Disordered" evidence="1">
    <location>
        <begin position="564"/>
        <end position="589"/>
    </location>
</feature>
<feature type="transmembrane region" description="Helical" evidence="2">
    <location>
        <begin position="230"/>
        <end position="251"/>
    </location>
</feature>
<dbReference type="GO" id="GO:0010498">
    <property type="term" value="P:proteasomal protein catabolic process"/>
    <property type="evidence" value="ECO:0007669"/>
    <property type="project" value="InterPro"/>
</dbReference>
<dbReference type="EMBL" id="CP036274">
    <property type="protein sequence ID" value="QDU30329.1"/>
    <property type="molecule type" value="Genomic_DNA"/>
</dbReference>
<organism evidence="3 4">
    <name type="scientific">Anatilimnocola aggregata</name>
    <dbReference type="NCBI Taxonomy" id="2528021"/>
    <lineage>
        <taxon>Bacteria</taxon>
        <taxon>Pseudomonadati</taxon>
        <taxon>Planctomycetota</taxon>
        <taxon>Planctomycetia</taxon>
        <taxon>Pirellulales</taxon>
        <taxon>Pirellulaceae</taxon>
        <taxon>Anatilimnocola</taxon>
    </lineage>
</organism>
<evidence type="ECO:0000313" key="3">
    <source>
        <dbReference type="EMBL" id="QDU30329.1"/>
    </source>
</evidence>
<keyword evidence="2" id="KW-0812">Transmembrane</keyword>
<dbReference type="GO" id="GO:0019941">
    <property type="term" value="P:modification-dependent protein catabolic process"/>
    <property type="evidence" value="ECO:0007669"/>
    <property type="project" value="InterPro"/>
</dbReference>
<feature type="transmembrane region" description="Helical" evidence="2">
    <location>
        <begin position="154"/>
        <end position="176"/>
    </location>
</feature>
<dbReference type="GO" id="GO:0005524">
    <property type="term" value="F:ATP binding"/>
    <property type="evidence" value="ECO:0007669"/>
    <property type="project" value="TreeGrafter"/>
</dbReference>
<dbReference type="RefSeq" id="WP_202921281.1">
    <property type="nucleotide sequence ID" value="NZ_CP036274.1"/>
</dbReference>
<keyword evidence="2" id="KW-0472">Membrane</keyword>
<dbReference type="Proteomes" id="UP000315017">
    <property type="component" value="Chromosome"/>
</dbReference>
<evidence type="ECO:0000256" key="2">
    <source>
        <dbReference type="SAM" id="Phobius"/>
    </source>
</evidence>
<dbReference type="KEGG" id="aagg:ETAA8_54490"/>
<reference evidence="3 4" key="1">
    <citation type="submission" date="2019-02" db="EMBL/GenBank/DDBJ databases">
        <title>Deep-cultivation of Planctomycetes and their phenomic and genomic characterization uncovers novel biology.</title>
        <authorList>
            <person name="Wiegand S."/>
            <person name="Jogler M."/>
            <person name="Boedeker C."/>
            <person name="Pinto D."/>
            <person name="Vollmers J."/>
            <person name="Rivas-Marin E."/>
            <person name="Kohn T."/>
            <person name="Peeters S.H."/>
            <person name="Heuer A."/>
            <person name="Rast P."/>
            <person name="Oberbeckmann S."/>
            <person name="Bunk B."/>
            <person name="Jeske O."/>
            <person name="Meyerdierks A."/>
            <person name="Storesund J.E."/>
            <person name="Kallscheuer N."/>
            <person name="Luecker S."/>
            <person name="Lage O.M."/>
            <person name="Pohl T."/>
            <person name="Merkel B.J."/>
            <person name="Hornburger P."/>
            <person name="Mueller R.-W."/>
            <person name="Bruemmer F."/>
            <person name="Labrenz M."/>
            <person name="Spormann A.M."/>
            <person name="Op den Camp H."/>
            <person name="Overmann J."/>
            <person name="Amann R."/>
            <person name="Jetten M.S.M."/>
            <person name="Mascher T."/>
            <person name="Medema M.H."/>
            <person name="Devos D.P."/>
            <person name="Kaster A.-K."/>
            <person name="Ovreas L."/>
            <person name="Rohde M."/>
            <person name="Galperin M.Y."/>
            <person name="Jogler C."/>
        </authorList>
    </citation>
    <scope>NUCLEOTIDE SEQUENCE [LARGE SCALE GENOMIC DNA]</scope>
    <source>
        <strain evidence="3 4">ETA_A8</strain>
    </source>
</reference>
<dbReference type="InterPro" id="IPR004347">
    <property type="entry name" value="Pup_ligase/deamidase"/>
</dbReference>
<keyword evidence="3" id="KW-0378">Hydrolase</keyword>
<dbReference type="AlphaFoldDB" id="A0A517YJD2"/>
<evidence type="ECO:0000256" key="1">
    <source>
        <dbReference type="SAM" id="MobiDB-lite"/>
    </source>
</evidence>
<feature type="transmembrane region" description="Helical" evidence="2">
    <location>
        <begin position="183"/>
        <end position="199"/>
    </location>
</feature>